<proteinExistence type="predicted"/>
<dbReference type="Gene3D" id="2.60.120.10">
    <property type="entry name" value="Jelly Rolls"/>
    <property type="match status" value="1"/>
</dbReference>
<dbReference type="CDD" id="cd02234">
    <property type="entry name" value="cupin_BLR7677-like"/>
    <property type="match status" value="1"/>
</dbReference>
<evidence type="ECO:0000259" key="1">
    <source>
        <dbReference type="Pfam" id="PF07883"/>
    </source>
</evidence>
<dbReference type="Pfam" id="PF07883">
    <property type="entry name" value="Cupin_2"/>
    <property type="match status" value="1"/>
</dbReference>
<feature type="domain" description="Cupin type-2" evidence="1">
    <location>
        <begin position="35"/>
        <end position="106"/>
    </location>
</feature>
<dbReference type="OrthoDB" id="5793281at2759"/>
<dbReference type="STRING" id="1531966.A0A0A1TL69"/>
<accession>A0A0A1TL69</accession>
<evidence type="ECO:0000313" key="3">
    <source>
        <dbReference type="Proteomes" id="UP000039046"/>
    </source>
</evidence>
<dbReference type="PANTHER" id="PTHR38599">
    <property type="entry name" value="CUPIN DOMAIN PROTEIN (AFU_ORTHOLOGUE AFUA_3G13620)"/>
    <property type="match status" value="1"/>
</dbReference>
<name>A0A0A1TL69_9HYPO</name>
<evidence type="ECO:0000313" key="2">
    <source>
        <dbReference type="EMBL" id="CEJ90697.1"/>
    </source>
</evidence>
<protein>
    <recommendedName>
        <fullName evidence="1">Cupin type-2 domain-containing protein</fullName>
    </recommendedName>
</protein>
<keyword evidence="3" id="KW-1185">Reference proteome</keyword>
<reference evidence="2 3" key="1">
    <citation type="journal article" date="2015" name="Genome Announc.">
        <title>Draft Genome Sequence and Gene Annotation of the Entomopathogenic Fungus Verticillium hemipterigenum.</title>
        <authorList>
            <person name="Horn F."/>
            <person name="Habel A."/>
            <person name="Scharf D.H."/>
            <person name="Dworschak J."/>
            <person name="Brakhage A.A."/>
            <person name="Guthke R."/>
            <person name="Hertweck C."/>
            <person name="Linde J."/>
        </authorList>
    </citation>
    <scope>NUCLEOTIDE SEQUENCE [LARGE SCALE GENOMIC DNA]</scope>
</reference>
<dbReference type="SUPFAM" id="SSF51182">
    <property type="entry name" value="RmlC-like cupins"/>
    <property type="match status" value="1"/>
</dbReference>
<dbReference type="HOGENOM" id="CLU_120069_0_1_1"/>
<sequence length="128" mass="13777">MASDADTQPRPRETVKILYDYELTNAPGKSLIALEVSFPPNGFTPPHRHAGATVVAIVTEGEILSGMNGNPPQVYNVGESFRELPGCHHTVGENNSTERPAKLVATFVVDTSVVEKGGYEALTQLDQD</sequence>
<dbReference type="PANTHER" id="PTHR38599:SF1">
    <property type="entry name" value="CUPIN DOMAIN PROTEIN (AFU_ORTHOLOGUE AFUA_3G13620)"/>
    <property type="match status" value="1"/>
</dbReference>
<dbReference type="EMBL" id="CDHN01000003">
    <property type="protein sequence ID" value="CEJ90697.1"/>
    <property type="molecule type" value="Genomic_DNA"/>
</dbReference>
<dbReference type="InterPro" id="IPR013096">
    <property type="entry name" value="Cupin_2"/>
</dbReference>
<dbReference type="InterPro" id="IPR014710">
    <property type="entry name" value="RmlC-like_jellyroll"/>
</dbReference>
<organism evidence="2 3">
    <name type="scientific">[Torrubiella] hemipterigena</name>
    <dbReference type="NCBI Taxonomy" id="1531966"/>
    <lineage>
        <taxon>Eukaryota</taxon>
        <taxon>Fungi</taxon>
        <taxon>Dikarya</taxon>
        <taxon>Ascomycota</taxon>
        <taxon>Pezizomycotina</taxon>
        <taxon>Sordariomycetes</taxon>
        <taxon>Hypocreomycetidae</taxon>
        <taxon>Hypocreales</taxon>
        <taxon>Clavicipitaceae</taxon>
        <taxon>Clavicipitaceae incertae sedis</taxon>
        <taxon>'Torrubiella' clade</taxon>
    </lineage>
</organism>
<dbReference type="AlphaFoldDB" id="A0A0A1TL69"/>
<dbReference type="Proteomes" id="UP000039046">
    <property type="component" value="Unassembled WGS sequence"/>
</dbReference>
<dbReference type="InterPro" id="IPR011051">
    <property type="entry name" value="RmlC_Cupin_sf"/>
</dbReference>
<gene>
    <name evidence="2" type="ORF">VHEMI06461</name>
</gene>